<proteinExistence type="predicted"/>
<dbReference type="InterPro" id="IPR025101">
    <property type="entry name" value="DUF4012"/>
</dbReference>
<feature type="compositionally biased region" description="Basic and acidic residues" evidence="1">
    <location>
        <begin position="590"/>
        <end position="605"/>
    </location>
</feature>
<dbReference type="RefSeq" id="WP_259612355.1">
    <property type="nucleotide sequence ID" value="NZ_CP091139.2"/>
</dbReference>
<name>A0ABY5NKM9_9MICO</name>
<sequence length="612" mass="66892">MPKTPSSGRYRVDRAGSHAAPRRRRRWPWITTSVVGGVVVALGAVTAVFAVQAISVKDDLMSAKSEISSITKYMKSGDSAKIAAAGDEVLTLTRRADSTVKGPLWEVAAGIPLVGQNVDAVRKATEATHVLAEGAMPAGVKLLSTLQLDKISVKGGGINLAPISEAADSLPAITTAFTQAQSELKSVDRSKLLPFVDSAVGSLFDVMDQAGPALKNVQHYLPTLLKIAGADEKRTYMLIFQNNAESRSGGGLPAATAIVNVDNGSVKLAKQTGTYSFPRNQQVVDLPPETLALYEPDTFMGFGNFTRTPNFPTTAQAFDNLWFNTNGEHLDGVISVDPVVLSHMLKVTGPIETADGRKLTSGNVVEALLYDAYSRYPVNAVQDAFFADVAARVFNKVASGKWDVMKMLTQLETSVKEQRLRVWFPRKDEQAMAVELGLDGAMATTNKKTTEVGIFVNDAAYSKLEYFMKTKVNVTCSAADRTITTSMRIANSAPLEGMTKYQLGIRNKRYGLPEEHVHPGHHLLRADRLEDHRGRSAVRRLLRRHAQRRRGRAQRPEHPRLRPERRDEDRLVHQHTAQGRPRAAVGAVHPDGDDHTGHRGEDLRRTLSSPQS</sequence>
<evidence type="ECO:0000313" key="3">
    <source>
        <dbReference type="EMBL" id="UUT35736.1"/>
    </source>
</evidence>
<gene>
    <name evidence="3" type="ORF">L2X98_21165</name>
</gene>
<evidence type="ECO:0000256" key="1">
    <source>
        <dbReference type="SAM" id="MobiDB-lite"/>
    </source>
</evidence>
<dbReference type="EMBL" id="CP091139">
    <property type="protein sequence ID" value="UUT35736.1"/>
    <property type="molecule type" value="Genomic_DNA"/>
</dbReference>
<keyword evidence="2" id="KW-1133">Transmembrane helix</keyword>
<feature type="compositionally biased region" description="Basic residues" evidence="1">
    <location>
        <begin position="544"/>
        <end position="553"/>
    </location>
</feature>
<keyword evidence="2" id="KW-0812">Transmembrane</keyword>
<dbReference type="Pfam" id="PF13196">
    <property type="entry name" value="DUF4012"/>
    <property type="match status" value="1"/>
</dbReference>
<accession>A0ABY5NKM9</accession>
<feature type="transmembrane region" description="Helical" evidence="2">
    <location>
        <begin position="27"/>
        <end position="51"/>
    </location>
</feature>
<keyword evidence="2" id="KW-0472">Membrane</keyword>
<feature type="region of interest" description="Disordered" evidence="1">
    <location>
        <begin position="1"/>
        <end position="23"/>
    </location>
</feature>
<feature type="compositionally biased region" description="Basic and acidic residues" evidence="1">
    <location>
        <begin position="554"/>
        <end position="572"/>
    </location>
</feature>
<evidence type="ECO:0000256" key="2">
    <source>
        <dbReference type="SAM" id="Phobius"/>
    </source>
</evidence>
<feature type="region of interest" description="Disordered" evidence="1">
    <location>
        <begin position="544"/>
        <end position="612"/>
    </location>
</feature>
<organism evidence="3 4">
    <name type="scientific">Microbacterium elymi</name>
    <dbReference type="NCBI Taxonomy" id="2909587"/>
    <lineage>
        <taxon>Bacteria</taxon>
        <taxon>Bacillati</taxon>
        <taxon>Actinomycetota</taxon>
        <taxon>Actinomycetes</taxon>
        <taxon>Micrococcales</taxon>
        <taxon>Microbacteriaceae</taxon>
        <taxon>Microbacterium</taxon>
    </lineage>
</organism>
<keyword evidence="4" id="KW-1185">Reference proteome</keyword>
<reference evidence="3" key="1">
    <citation type="submission" date="2022-01" db="EMBL/GenBank/DDBJ databases">
        <title>Microbacterium eymi and Microbacterium rhizovicinus sp. nov., isolated from the rhizospheric soil of Elymus tsukushiensis, a plant native to the Dokdo Islands, Republic of Korea.</title>
        <authorList>
            <person name="Hwang Y.J."/>
        </authorList>
    </citation>
    <scope>NUCLEOTIDE SEQUENCE</scope>
    <source>
        <strain evidence="3">KUDC0405</strain>
    </source>
</reference>
<evidence type="ECO:0000313" key="4">
    <source>
        <dbReference type="Proteomes" id="UP001054811"/>
    </source>
</evidence>
<dbReference type="Proteomes" id="UP001054811">
    <property type="component" value="Chromosome"/>
</dbReference>
<protein>
    <submittedName>
        <fullName evidence="3">DUF4012 domain-containing protein</fullName>
    </submittedName>
</protein>